<keyword evidence="4" id="KW-1185">Reference proteome</keyword>
<evidence type="ECO:0000259" key="2">
    <source>
        <dbReference type="PROSITE" id="PS50826"/>
    </source>
</evidence>
<dbReference type="PROSITE" id="PS50826">
    <property type="entry name" value="RUN"/>
    <property type="match status" value="1"/>
</dbReference>
<feature type="domain" description="RUN" evidence="2">
    <location>
        <begin position="36"/>
        <end position="144"/>
    </location>
</feature>
<dbReference type="PANTHER" id="PTHR45956:SF6">
    <property type="entry name" value="RUN DOMAIN-CONTAINING PROTEIN"/>
    <property type="match status" value="1"/>
</dbReference>
<dbReference type="SUPFAM" id="SSF140741">
    <property type="entry name" value="RUN domain-like"/>
    <property type="match status" value="1"/>
</dbReference>
<accession>L8H1E4</accession>
<keyword evidence="1" id="KW-0175">Coiled coil</keyword>
<protein>
    <submittedName>
        <fullName evidence="3">Rufy2 protein</fullName>
    </submittedName>
</protein>
<dbReference type="OrthoDB" id="660555at2759"/>
<dbReference type="InterPro" id="IPR047335">
    <property type="entry name" value="RUFY1-3"/>
</dbReference>
<dbReference type="KEGG" id="acan:ACA1_235750"/>
<evidence type="ECO:0000256" key="1">
    <source>
        <dbReference type="ARBA" id="ARBA00023054"/>
    </source>
</evidence>
<dbReference type="VEuPathDB" id="AmoebaDB:ACA1_235750"/>
<reference evidence="3 4" key="1">
    <citation type="journal article" date="2013" name="Genome Biol.">
        <title>Genome of Acanthamoeba castellanii highlights extensive lateral gene transfer and early evolution of tyrosine kinase signaling.</title>
        <authorList>
            <person name="Clarke M."/>
            <person name="Lohan A.J."/>
            <person name="Liu B."/>
            <person name="Lagkouvardos I."/>
            <person name="Roy S."/>
            <person name="Zafar N."/>
            <person name="Bertelli C."/>
            <person name="Schilde C."/>
            <person name="Kianianmomeni A."/>
            <person name="Burglin T.R."/>
            <person name="Frech C."/>
            <person name="Turcotte B."/>
            <person name="Kopec K.O."/>
            <person name="Synnott J.M."/>
            <person name="Choo C."/>
            <person name="Paponov I."/>
            <person name="Finkler A."/>
            <person name="Soon Heng Tan C."/>
            <person name="Hutchins A.P."/>
            <person name="Weinmeier T."/>
            <person name="Rattei T."/>
            <person name="Chu J.S."/>
            <person name="Gimenez G."/>
            <person name="Irimia M."/>
            <person name="Rigden D.J."/>
            <person name="Fitzpatrick D.A."/>
            <person name="Lorenzo-Morales J."/>
            <person name="Bateman A."/>
            <person name="Chiu C.H."/>
            <person name="Tang P."/>
            <person name="Hegemann P."/>
            <person name="Fromm H."/>
            <person name="Raoult D."/>
            <person name="Greub G."/>
            <person name="Miranda-Saavedra D."/>
            <person name="Chen N."/>
            <person name="Nash P."/>
            <person name="Ginger M.L."/>
            <person name="Horn M."/>
            <person name="Schaap P."/>
            <person name="Caler L."/>
            <person name="Loftus B."/>
        </authorList>
    </citation>
    <scope>NUCLEOTIDE SEQUENCE [LARGE SCALE GENOMIC DNA]</scope>
    <source>
        <strain evidence="3 4">Neff</strain>
    </source>
</reference>
<gene>
    <name evidence="3" type="ORF">ACA1_235750</name>
</gene>
<dbReference type="Gene3D" id="1.20.58.900">
    <property type="match status" value="1"/>
</dbReference>
<dbReference type="Proteomes" id="UP000011083">
    <property type="component" value="Unassembled WGS sequence"/>
</dbReference>
<dbReference type="STRING" id="1257118.L8H1E4"/>
<proteinExistence type="predicted"/>
<dbReference type="Pfam" id="PF02759">
    <property type="entry name" value="RUN"/>
    <property type="match status" value="1"/>
</dbReference>
<evidence type="ECO:0000313" key="3">
    <source>
        <dbReference type="EMBL" id="ELR19037.1"/>
    </source>
</evidence>
<dbReference type="InterPro" id="IPR037213">
    <property type="entry name" value="Run_dom_sf"/>
</dbReference>
<dbReference type="EMBL" id="KB007939">
    <property type="protein sequence ID" value="ELR19037.1"/>
    <property type="molecule type" value="Genomic_DNA"/>
</dbReference>
<sequence>MDNGFHERYRRRLGEELRISVKLLLGLLTEGDNCIDDNSPQLERFCLVVEKAFLHGLQDTIWGRTKHYWDFIQNIAKLHGPASHSIENVLGLSQVRTSSGRGRAWIRFALIEKKLEKYMRMLIADRADITAKWYLTTTVTSAIN</sequence>
<organism evidence="3 4">
    <name type="scientific">Acanthamoeba castellanii (strain ATCC 30010 / Neff)</name>
    <dbReference type="NCBI Taxonomy" id="1257118"/>
    <lineage>
        <taxon>Eukaryota</taxon>
        <taxon>Amoebozoa</taxon>
        <taxon>Discosea</taxon>
        <taxon>Longamoebia</taxon>
        <taxon>Centramoebida</taxon>
        <taxon>Acanthamoebidae</taxon>
        <taxon>Acanthamoeba</taxon>
    </lineage>
</organism>
<dbReference type="RefSeq" id="XP_004341101.1">
    <property type="nucleotide sequence ID" value="XM_004341053.1"/>
</dbReference>
<dbReference type="InterPro" id="IPR004012">
    <property type="entry name" value="Run_dom"/>
</dbReference>
<dbReference type="PANTHER" id="PTHR45956">
    <property type="entry name" value="RUN AND FYVE DOMAIN-CONTAINING PROTEIN 2-LIKE PROTEIN"/>
    <property type="match status" value="1"/>
</dbReference>
<dbReference type="CDD" id="cd17671">
    <property type="entry name" value="RUN"/>
    <property type="match status" value="1"/>
</dbReference>
<dbReference type="AlphaFoldDB" id="L8H1E4"/>
<dbReference type="GeneID" id="14919807"/>
<evidence type="ECO:0000313" key="4">
    <source>
        <dbReference type="Proteomes" id="UP000011083"/>
    </source>
</evidence>
<name>L8H1E4_ACACF</name>